<gene>
    <name evidence="1" type="ORF">PoB_004543100</name>
</gene>
<organism evidence="1 2">
    <name type="scientific">Plakobranchus ocellatus</name>
    <dbReference type="NCBI Taxonomy" id="259542"/>
    <lineage>
        <taxon>Eukaryota</taxon>
        <taxon>Metazoa</taxon>
        <taxon>Spiralia</taxon>
        <taxon>Lophotrochozoa</taxon>
        <taxon>Mollusca</taxon>
        <taxon>Gastropoda</taxon>
        <taxon>Heterobranchia</taxon>
        <taxon>Euthyneura</taxon>
        <taxon>Panpulmonata</taxon>
        <taxon>Sacoglossa</taxon>
        <taxon>Placobranchoidea</taxon>
        <taxon>Plakobranchidae</taxon>
        <taxon>Plakobranchus</taxon>
    </lineage>
</organism>
<sequence length="86" mass="9960">MTDLTYAIPCWCCDDSQQARIVLVACQVRHRATELRYDRSKRVPHRAANGQVLENPSSSSAAVVMTFHQSTILKRFVQGRLRQWYH</sequence>
<name>A0AAV4B6B9_9GAST</name>
<dbReference type="Proteomes" id="UP000735302">
    <property type="component" value="Unassembled WGS sequence"/>
</dbReference>
<accession>A0AAV4B6B9</accession>
<proteinExistence type="predicted"/>
<keyword evidence="2" id="KW-1185">Reference proteome</keyword>
<protein>
    <submittedName>
        <fullName evidence="1">Uncharacterized protein</fullName>
    </submittedName>
</protein>
<comment type="caution">
    <text evidence="1">The sequence shown here is derived from an EMBL/GenBank/DDBJ whole genome shotgun (WGS) entry which is preliminary data.</text>
</comment>
<dbReference type="EMBL" id="BLXT01004995">
    <property type="protein sequence ID" value="GFO18926.1"/>
    <property type="molecule type" value="Genomic_DNA"/>
</dbReference>
<evidence type="ECO:0000313" key="1">
    <source>
        <dbReference type="EMBL" id="GFO18926.1"/>
    </source>
</evidence>
<reference evidence="1 2" key="1">
    <citation type="journal article" date="2021" name="Elife">
        <title>Chloroplast acquisition without the gene transfer in kleptoplastic sea slugs, Plakobranchus ocellatus.</title>
        <authorList>
            <person name="Maeda T."/>
            <person name="Takahashi S."/>
            <person name="Yoshida T."/>
            <person name="Shimamura S."/>
            <person name="Takaki Y."/>
            <person name="Nagai Y."/>
            <person name="Toyoda A."/>
            <person name="Suzuki Y."/>
            <person name="Arimoto A."/>
            <person name="Ishii H."/>
            <person name="Satoh N."/>
            <person name="Nishiyama T."/>
            <person name="Hasebe M."/>
            <person name="Maruyama T."/>
            <person name="Minagawa J."/>
            <person name="Obokata J."/>
            <person name="Shigenobu S."/>
        </authorList>
    </citation>
    <scope>NUCLEOTIDE SEQUENCE [LARGE SCALE GENOMIC DNA]</scope>
</reference>
<evidence type="ECO:0000313" key="2">
    <source>
        <dbReference type="Proteomes" id="UP000735302"/>
    </source>
</evidence>
<dbReference type="AlphaFoldDB" id="A0AAV4B6B9"/>